<feature type="non-terminal residue" evidence="1">
    <location>
        <position position="186"/>
    </location>
</feature>
<evidence type="ECO:0000313" key="2">
    <source>
        <dbReference type="Proteomes" id="UP000789920"/>
    </source>
</evidence>
<name>A0ACA9RRX4_9GLOM</name>
<proteinExistence type="predicted"/>
<reference evidence="1" key="1">
    <citation type="submission" date="2021-06" db="EMBL/GenBank/DDBJ databases">
        <authorList>
            <person name="Kallberg Y."/>
            <person name="Tangrot J."/>
            <person name="Rosling A."/>
        </authorList>
    </citation>
    <scope>NUCLEOTIDE SEQUENCE</scope>
    <source>
        <strain evidence="1">MA461A</strain>
    </source>
</reference>
<comment type="caution">
    <text evidence="1">The sequence shown here is derived from an EMBL/GenBank/DDBJ whole genome shotgun (WGS) entry which is preliminary data.</text>
</comment>
<feature type="non-terminal residue" evidence="1">
    <location>
        <position position="1"/>
    </location>
</feature>
<accession>A0ACA9RRX4</accession>
<dbReference type="EMBL" id="CAJVQC010066321">
    <property type="protein sequence ID" value="CAG8806305.1"/>
    <property type="molecule type" value="Genomic_DNA"/>
</dbReference>
<keyword evidence="2" id="KW-1185">Reference proteome</keyword>
<evidence type="ECO:0000313" key="1">
    <source>
        <dbReference type="EMBL" id="CAG8806305.1"/>
    </source>
</evidence>
<organism evidence="1 2">
    <name type="scientific">Racocetra persica</name>
    <dbReference type="NCBI Taxonomy" id="160502"/>
    <lineage>
        <taxon>Eukaryota</taxon>
        <taxon>Fungi</taxon>
        <taxon>Fungi incertae sedis</taxon>
        <taxon>Mucoromycota</taxon>
        <taxon>Glomeromycotina</taxon>
        <taxon>Glomeromycetes</taxon>
        <taxon>Diversisporales</taxon>
        <taxon>Gigasporaceae</taxon>
        <taxon>Racocetra</taxon>
    </lineage>
</organism>
<sequence length="186" mass="21225">PIASSFTNFTYQESKSSSVIPRIWKPYVYKDGTLLVRIIRRDAANSINNKVCLQQILSLRIIYPNGTVTELDVDLKIQSFNYCLIAASPQNLEAIHLYPLETGYFLVKYFNATNVNDYSTYEEWIMLVNWNGVMLSKAFLGRAFITPAGQWDPLQTTIRVNISPEKGFLRLSAISNTTSASWSQYF</sequence>
<gene>
    <name evidence="1" type="ORF">RPERSI_LOCUS22126</name>
</gene>
<protein>
    <submittedName>
        <fullName evidence="1">26373_t:CDS:1</fullName>
    </submittedName>
</protein>
<dbReference type="Proteomes" id="UP000789920">
    <property type="component" value="Unassembled WGS sequence"/>
</dbReference>